<gene>
    <name evidence="3" type="ORF">GGR03_000808</name>
</gene>
<feature type="domain" description="BD-FAE-like" evidence="2">
    <location>
        <begin position="66"/>
        <end position="188"/>
    </location>
</feature>
<dbReference type="PANTHER" id="PTHR48081">
    <property type="entry name" value="AB HYDROLASE SUPERFAMILY PROTEIN C4A8.06C"/>
    <property type="match status" value="1"/>
</dbReference>
<dbReference type="Proteomes" id="UP000588647">
    <property type="component" value="Unassembled WGS sequence"/>
</dbReference>
<dbReference type="Gene3D" id="3.40.50.1820">
    <property type="entry name" value="alpha/beta hydrolase"/>
    <property type="match status" value="1"/>
</dbReference>
<keyword evidence="4" id="KW-1185">Reference proteome</keyword>
<accession>A0A7W6HAU2</accession>
<dbReference type="InterPro" id="IPR050300">
    <property type="entry name" value="GDXG_lipolytic_enzyme"/>
</dbReference>
<protein>
    <submittedName>
        <fullName evidence="3">Acetyl esterase/lipase</fullName>
    </submittedName>
</protein>
<dbReference type="PANTHER" id="PTHR48081:SF33">
    <property type="entry name" value="KYNURENINE FORMAMIDASE"/>
    <property type="match status" value="1"/>
</dbReference>
<dbReference type="GO" id="GO:0016787">
    <property type="term" value="F:hydrolase activity"/>
    <property type="evidence" value="ECO:0007669"/>
    <property type="project" value="UniProtKB-KW"/>
</dbReference>
<dbReference type="RefSeq" id="WP_183206245.1">
    <property type="nucleotide sequence ID" value="NZ_JAAAMM010000001.1"/>
</dbReference>
<sequence>MQHETIWTGGEPIGDFDAAYANGAAILDSAAYGPRWLADAAAFRERMAGKARLAIPYGDRPRQHYDLFLPEGPPAGLVVFVHGGYWKGQAIAAWSHFADGALSRGFAVALPEYTLCPDTTIPAITREIGAFLDTVAGEIAGPIRLSGHSAGGHLVSRMLCADAPIALATAERIDSVVSISGVHDLRPLLRTEMNDVLGLDLATARSESPALLDPREGVRLLCLAGGAELPEFRRQNALLANAWHGLGARVRAVEAPGRHHFDVVDELLDPGSDLVAALTGARAD</sequence>
<evidence type="ECO:0000259" key="2">
    <source>
        <dbReference type="Pfam" id="PF20434"/>
    </source>
</evidence>
<evidence type="ECO:0000256" key="1">
    <source>
        <dbReference type="ARBA" id="ARBA00022801"/>
    </source>
</evidence>
<keyword evidence="1" id="KW-0378">Hydrolase</keyword>
<evidence type="ECO:0000313" key="4">
    <source>
        <dbReference type="Proteomes" id="UP000588647"/>
    </source>
</evidence>
<organism evidence="3 4">
    <name type="scientific">Aurantimonas endophytica</name>
    <dbReference type="NCBI Taxonomy" id="1522175"/>
    <lineage>
        <taxon>Bacteria</taxon>
        <taxon>Pseudomonadati</taxon>
        <taxon>Pseudomonadota</taxon>
        <taxon>Alphaproteobacteria</taxon>
        <taxon>Hyphomicrobiales</taxon>
        <taxon>Aurantimonadaceae</taxon>
        <taxon>Aurantimonas</taxon>
    </lineage>
</organism>
<comment type="caution">
    <text evidence="3">The sequence shown here is derived from an EMBL/GenBank/DDBJ whole genome shotgun (WGS) entry which is preliminary data.</text>
</comment>
<dbReference type="InterPro" id="IPR029058">
    <property type="entry name" value="AB_hydrolase_fold"/>
</dbReference>
<dbReference type="InterPro" id="IPR049492">
    <property type="entry name" value="BD-FAE-like_dom"/>
</dbReference>
<dbReference type="EMBL" id="JACIEM010000001">
    <property type="protein sequence ID" value="MBB4001761.1"/>
    <property type="molecule type" value="Genomic_DNA"/>
</dbReference>
<dbReference type="SUPFAM" id="SSF53474">
    <property type="entry name" value="alpha/beta-Hydrolases"/>
    <property type="match status" value="1"/>
</dbReference>
<name>A0A7W6HAU2_9HYPH</name>
<proteinExistence type="predicted"/>
<dbReference type="AlphaFoldDB" id="A0A7W6HAU2"/>
<dbReference type="Pfam" id="PF20434">
    <property type="entry name" value="BD-FAE"/>
    <property type="match status" value="1"/>
</dbReference>
<reference evidence="3 4" key="1">
    <citation type="submission" date="2020-08" db="EMBL/GenBank/DDBJ databases">
        <title>Genomic Encyclopedia of Type Strains, Phase IV (KMG-IV): sequencing the most valuable type-strain genomes for metagenomic binning, comparative biology and taxonomic classification.</title>
        <authorList>
            <person name="Goeker M."/>
        </authorList>
    </citation>
    <scope>NUCLEOTIDE SEQUENCE [LARGE SCALE GENOMIC DNA]</scope>
    <source>
        <strain evidence="3 4">DSM 103570</strain>
    </source>
</reference>
<evidence type="ECO:0000313" key="3">
    <source>
        <dbReference type="EMBL" id="MBB4001761.1"/>
    </source>
</evidence>